<feature type="chain" id="PRO_5040998135" evidence="1">
    <location>
        <begin position="37"/>
        <end position="149"/>
    </location>
</feature>
<gene>
    <name evidence="2" type="ORF">N7509_000044</name>
</gene>
<dbReference type="EMBL" id="JAPZBU010000001">
    <property type="protein sequence ID" value="KAJ5414946.1"/>
    <property type="molecule type" value="Genomic_DNA"/>
</dbReference>
<reference evidence="2" key="2">
    <citation type="journal article" date="2023" name="IMA Fungus">
        <title>Comparative genomic study of the Penicillium genus elucidates a diverse pangenome and 15 lateral gene transfer events.</title>
        <authorList>
            <person name="Petersen C."/>
            <person name="Sorensen T."/>
            <person name="Nielsen M.R."/>
            <person name="Sondergaard T.E."/>
            <person name="Sorensen J.L."/>
            <person name="Fitzpatrick D.A."/>
            <person name="Frisvad J.C."/>
            <person name="Nielsen K.L."/>
        </authorList>
    </citation>
    <scope>NUCLEOTIDE SEQUENCE</scope>
    <source>
        <strain evidence="2">IBT 29677</strain>
    </source>
</reference>
<organism evidence="2 3">
    <name type="scientific">Penicillium cosmopolitanum</name>
    <dbReference type="NCBI Taxonomy" id="1131564"/>
    <lineage>
        <taxon>Eukaryota</taxon>
        <taxon>Fungi</taxon>
        <taxon>Dikarya</taxon>
        <taxon>Ascomycota</taxon>
        <taxon>Pezizomycotina</taxon>
        <taxon>Eurotiomycetes</taxon>
        <taxon>Eurotiomycetidae</taxon>
        <taxon>Eurotiales</taxon>
        <taxon>Aspergillaceae</taxon>
        <taxon>Penicillium</taxon>
    </lineage>
</organism>
<keyword evidence="1" id="KW-0732">Signal</keyword>
<dbReference type="AlphaFoldDB" id="A0A9X0BF58"/>
<reference evidence="2" key="1">
    <citation type="submission" date="2022-12" db="EMBL/GenBank/DDBJ databases">
        <authorList>
            <person name="Petersen C."/>
        </authorList>
    </citation>
    <scope>NUCLEOTIDE SEQUENCE</scope>
    <source>
        <strain evidence="2">IBT 29677</strain>
    </source>
</reference>
<keyword evidence="3" id="KW-1185">Reference proteome</keyword>
<name>A0A9X0BF58_9EURO</name>
<sequence>MQWFHGWHDRPYGLSKATWQCYFAFLALLAAQQSGATTEPALKRAFEEGGIAPGVTITDHNEGFFGAVRSVAVGRRLAVTKAGGVTWGPETTEVGDMICVIKGAKVPFVIRKVGGTESSFNFIGECCCHELAHLEMADDDTGWTTIRLI</sequence>
<proteinExistence type="predicted"/>
<dbReference type="RefSeq" id="XP_056494792.1">
    <property type="nucleotide sequence ID" value="XM_056624691.1"/>
</dbReference>
<accession>A0A9X0BF58</accession>
<evidence type="ECO:0000313" key="3">
    <source>
        <dbReference type="Proteomes" id="UP001147747"/>
    </source>
</evidence>
<dbReference type="GeneID" id="81363671"/>
<dbReference type="Pfam" id="PF26639">
    <property type="entry name" value="Het-6_barrel"/>
    <property type="match status" value="1"/>
</dbReference>
<dbReference type="Proteomes" id="UP001147747">
    <property type="component" value="Unassembled WGS sequence"/>
</dbReference>
<protein>
    <submittedName>
        <fullName evidence="2">Heterokaryon incompatibility</fullName>
    </submittedName>
</protein>
<evidence type="ECO:0000313" key="2">
    <source>
        <dbReference type="EMBL" id="KAJ5414946.1"/>
    </source>
</evidence>
<feature type="signal peptide" evidence="1">
    <location>
        <begin position="1"/>
        <end position="36"/>
    </location>
</feature>
<comment type="caution">
    <text evidence="2">The sequence shown here is derived from an EMBL/GenBank/DDBJ whole genome shotgun (WGS) entry which is preliminary data.</text>
</comment>
<evidence type="ECO:0000256" key="1">
    <source>
        <dbReference type="SAM" id="SignalP"/>
    </source>
</evidence>
<dbReference type="OrthoDB" id="4341849at2759"/>